<reference evidence="4 5" key="1">
    <citation type="submission" date="2016-10" db="EMBL/GenBank/DDBJ databases">
        <authorList>
            <person name="de Groot N.N."/>
        </authorList>
    </citation>
    <scope>NUCLEOTIDE SEQUENCE [LARGE SCALE GENOMIC DNA]</scope>
    <source>
        <strain evidence="4 5">Sb09</strain>
    </source>
</reference>
<evidence type="ECO:0000313" key="5">
    <source>
        <dbReference type="Proteomes" id="UP000183162"/>
    </source>
</evidence>
<dbReference type="GO" id="GO:0004175">
    <property type="term" value="F:endopeptidase activity"/>
    <property type="evidence" value="ECO:0007669"/>
    <property type="project" value="UniProtKB-ARBA"/>
</dbReference>
<evidence type="ECO:0000313" key="4">
    <source>
        <dbReference type="EMBL" id="SDL69016.1"/>
    </source>
</evidence>
<keyword evidence="2" id="KW-0472">Membrane</keyword>
<protein>
    <recommendedName>
        <fullName evidence="3">CAAX prenyl protease 2/Lysostaphin resistance protein A-like domain-containing protein</fullName>
    </recommendedName>
</protein>
<accession>A0A1G9M476</accession>
<feature type="transmembrane region" description="Helical" evidence="2">
    <location>
        <begin position="115"/>
        <end position="132"/>
    </location>
</feature>
<keyword evidence="2" id="KW-0812">Transmembrane</keyword>
<dbReference type="PANTHER" id="PTHR36435">
    <property type="entry name" value="SLR1288 PROTEIN"/>
    <property type="match status" value="1"/>
</dbReference>
<feature type="domain" description="CAAX prenyl protease 2/Lysostaphin resistance protein A-like" evidence="3">
    <location>
        <begin position="117"/>
        <end position="204"/>
    </location>
</feature>
<name>A0A1G9M476_STREI</name>
<dbReference type="InterPro" id="IPR003675">
    <property type="entry name" value="Rce1/LyrA-like_dom"/>
</dbReference>
<feature type="transmembrane region" description="Helical" evidence="2">
    <location>
        <begin position="168"/>
        <end position="185"/>
    </location>
</feature>
<dbReference type="AlphaFoldDB" id="A0A1G9M476"/>
<dbReference type="OrthoDB" id="8607342at2"/>
<evidence type="ECO:0000256" key="1">
    <source>
        <dbReference type="ARBA" id="ARBA00009067"/>
    </source>
</evidence>
<dbReference type="RefSeq" id="WP_074566990.1">
    <property type="nucleotide sequence ID" value="NZ_FNGX01000004.1"/>
</dbReference>
<organism evidence="4 5">
    <name type="scientific">Streptococcus equinus</name>
    <name type="common">Streptococcus bovis</name>
    <dbReference type="NCBI Taxonomy" id="1335"/>
    <lineage>
        <taxon>Bacteria</taxon>
        <taxon>Bacillati</taxon>
        <taxon>Bacillota</taxon>
        <taxon>Bacilli</taxon>
        <taxon>Lactobacillales</taxon>
        <taxon>Streptococcaceae</taxon>
        <taxon>Streptococcus</taxon>
    </lineage>
</organism>
<comment type="similarity">
    <text evidence="1">Belongs to the UPF0177 family.</text>
</comment>
<evidence type="ECO:0000259" key="3">
    <source>
        <dbReference type="Pfam" id="PF02517"/>
    </source>
</evidence>
<proteinExistence type="inferred from homology"/>
<evidence type="ECO:0000256" key="2">
    <source>
        <dbReference type="SAM" id="Phobius"/>
    </source>
</evidence>
<feature type="transmembrane region" description="Helical" evidence="2">
    <location>
        <begin position="7"/>
        <end position="28"/>
    </location>
</feature>
<dbReference type="InterPro" id="IPR052710">
    <property type="entry name" value="CAAX_protease"/>
</dbReference>
<dbReference type="GO" id="GO:0080120">
    <property type="term" value="P:CAAX-box protein maturation"/>
    <property type="evidence" value="ECO:0007669"/>
    <property type="project" value="UniProtKB-ARBA"/>
</dbReference>
<dbReference type="PANTHER" id="PTHR36435:SF1">
    <property type="entry name" value="CAAX AMINO TERMINAL PROTEASE FAMILY PROTEIN"/>
    <property type="match status" value="1"/>
</dbReference>
<gene>
    <name evidence="4" type="ORF">SAMN05216400_1344</name>
</gene>
<feature type="transmembrane region" description="Helical" evidence="2">
    <location>
        <begin position="144"/>
        <end position="162"/>
    </location>
</feature>
<dbReference type="Proteomes" id="UP000183162">
    <property type="component" value="Unassembled WGS sequence"/>
</dbReference>
<dbReference type="Pfam" id="PF02517">
    <property type="entry name" value="Rce1-like"/>
    <property type="match status" value="1"/>
</dbReference>
<keyword evidence="2" id="KW-1133">Transmembrane helix</keyword>
<dbReference type="EMBL" id="FNGX01000004">
    <property type="protein sequence ID" value="SDL69016.1"/>
    <property type="molecule type" value="Genomic_DNA"/>
</dbReference>
<feature type="transmembrane region" description="Helical" evidence="2">
    <location>
        <begin position="76"/>
        <end position="95"/>
    </location>
</feature>
<feature type="transmembrane region" description="Helical" evidence="2">
    <location>
        <begin position="34"/>
        <end position="55"/>
    </location>
</feature>
<sequence length="211" mass="23191">MKKLVSFFKYFGMAIGLIFLEQLPTVFLAKNQPFWQSFLIALSLLVVAILTIYVAKRLGFFSKASQVWNSGAYKPIIMGFLIMVPVKMLGGMTLVLEHGSNANTLNQSVIEQLGMPPVLLFALSVIAAPIVEEVVFRGFIVKQAFHYSYLGVIVSSALFGAVHVPTDLGSWILYGGMGLVLALVYQKTKKLEYSIAVHALNNFLGVLSLIL</sequence>